<dbReference type="Proteomes" id="UP000308600">
    <property type="component" value="Unassembled WGS sequence"/>
</dbReference>
<dbReference type="EMBL" id="ML208279">
    <property type="protein sequence ID" value="TFK73060.1"/>
    <property type="molecule type" value="Genomic_DNA"/>
</dbReference>
<gene>
    <name evidence="1" type="ORF">BDN72DRAFT_886989</name>
</gene>
<protein>
    <submittedName>
        <fullName evidence="1">WD40 repeat-like protein</fullName>
    </submittedName>
</protein>
<accession>A0ACD3B4K9</accession>
<organism evidence="1 2">
    <name type="scientific">Pluteus cervinus</name>
    <dbReference type="NCBI Taxonomy" id="181527"/>
    <lineage>
        <taxon>Eukaryota</taxon>
        <taxon>Fungi</taxon>
        <taxon>Dikarya</taxon>
        <taxon>Basidiomycota</taxon>
        <taxon>Agaricomycotina</taxon>
        <taxon>Agaricomycetes</taxon>
        <taxon>Agaricomycetidae</taxon>
        <taxon>Agaricales</taxon>
        <taxon>Pluteineae</taxon>
        <taxon>Pluteaceae</taxon>
        <taxon>Pluteus</taxon>
    </lineage>
</organism>
<reference evidence="1 2" key="1">
    <citation type="journal article" date="2019" name="Nat. Ecol. Evol.">
        <title>Megaphylogeny resolves global patterns of mushroom evolution.</title>
        <authorList>
            <person name="Varga T."/>
            <person name="Krizsan K."/>
            <person name="Foldi C."/>
            <person name="Dima B."/>
            <person name="Sanchez-Garcia M."/>
            <person name="Sanchez-Ramirez S."/>
            <person name="Szollosi G.J."/>
            <person name="Szarkandi J.G."/>
            <person name="Papp V."/>
            <person name="Albert L."/>
            <person name="Andreopoulos W."/>
            <person name="Angelini C."/>
            <person name="Antonin V."/>
            <person name="Barry K.W."/>
            <person name="Bougher N.L."/>
            <person name="Buchanan P."/>
            <person name="Buyck B."/>
            <person name="Bense V."/>
            <person name="Catcheside P."/>
            <person name="Chovatia M."/>
            <person name="Cooper J."/>
            <person name="Damon W."/>
            <person name="Desjardin D."/>
            <person name="Finy P."/>
            <person name="Geml J."/>
            <person name="Haridas S."/>
            <person name="Hughes K."/>
            <person name="Justo A."/>
            <person name="Karasinski D."/>
            <person name="Kautmanova I."/>
            <person name="Kiss B."/>
            <person name="Kocsube S."/>
            <person name="Kotiranta H."/>
            <person name="LaButti K.M."/>
            <person name="Lechner B.E."/>
            <person name="Liimatainen K."/>
            <person name="Lipzen A."/>
            <person name="Lukacs Z."/>
            <person name="Mihaltcheva S."/>
            <person name="Morgado L.N."/>
            <person name="Niskanen T."/>
            <person name="Noordeloos M.E."/>
            <person name="Ohm R.A."/>
            <person name="Ortiz-Santana B."/>
            <person name="Ovrebo C."/>
            <person name="Racz N."/>
            <person name="Riley R."/>
            <person name="Savchenko A."/>
            <person name="Shiryaev A."/>
            <person name="Soop K."/>
            <person name="Spirin V."/>
            <person name="Szebenyi C."/>
            <person name="Tomsovsky M."/>
            <person name="Tulloss R.E."/>
            <person name="Uehling J."/>
            <person name="Grigoriev I.V."/>
            <person name="Vagvolgyi C."/>
            <person name="Papp T."/>
            <person name="Martin F.M."/>
            <person name="Miettinen O."/>
            <person name="Hibbett D.S."/>
            <person name="Nagy L.G."/>
        </authorList>
    </citation>
    <scope>NUCLEOTIDE SEQUENCE [LARGE SCALE GENOMIC DNA]</scope>
    <source>
        <strain evidence="1 2">NL-1719</strain>
    </source>
</reference>
<proteinExistence type="predicted"/>
<evidence type="ECO:0000313" key="2">
    <source>
        <dbReference type="Proteomes" id="UP000308600"/>
    </source>
</evidence>
<evidence type="ECO:0000313" key="1">
    <source>
        <dbReference type="EMBL" id="TFK73060.1"/>
    </source>
</evidence>
<sequence>MLSESTGVSVEAVWSPPEYDVLSTPQLGKRLGMTVDSEWPNDFPRSAKWCPDGTAFLMHTENRSFEVFHTPSEVLEQLKDTSVENPVKSTVIKQASPILEYLWYPTASLNDPSSFCFVASVRESPVKLLDASDGRLRASYPIVDHRERQIAPHSLAFNVTAQKLYCGFEDAIEVFDLGYPGAGIRLPTIPNKKSKDGLKGIISSLAFSPSYTSDVFAAGSLTPTSGIALFSESQGPIPVMHLNSGPQAGVTQLQFNPTQPHILYASYRRRTEIYAWDLRNQMGVPFQIYQRSRTHYPTNQKIKFDVDISGRHLGVGDQDGLISFFKLDTFESLGLGEMGDGGADNWIGNPVEHASVWEFKAHEDAVGSVSFHPLSPWLLSASGSRHFEDTAQSDDTSSEESDDEEPNRISRPKRMPQPIWDCKSQDTQGHQV</sequence>
<keyword evidence="2" id="KW-1185">Reference proteome</keyword>
<name>A0ACD3B4K9_9AGAR</name>